<dbReference type="GO" id="GO:0008198">
    <property type="term" value="F:ferrous iron binding"/>
    <property type="evidence" value="ECO:0007669"/>
    <property type="project" value="TreeGrafter"/>
</dbReference>
<accession>A0A1D2MJ78</accession>
<dbReference type="GO" id="GO:0051537">
    <property type="term" value="F:2 iron, 2 sulfur cluster binding"/>
    <property type="evidence" value="ECO:0007669"/>
    <property type="project" value="TreeGrafter"/>
</dbReference>
<dbReference type="Proteomes" id="UP000094527">
    <property type="component" value="Unassembled WGS sequence"/>
</dbReference>
<dbReference type="PROSITE" id="PS50810">
    <property type="entry name" value="FRATAXIN_2"/>
    <property type="match status" value="1"/>
</dbReference>
<feature type="non-terminal residue" evidence="13">
    <location>
        <position position="1"/>
    </location>
</feature>
<dbReference type="NCBIfam" id="TIGR03421">
    <property type="entry name" value="FeS_CyaY"/>
    <property type="match status" value="1"/>
</dbReference>
<dbReference type="EC" id="1.16.3.1" evidence="3"/>
<evidence type="ECO:0000313" key="13">
    <source>
        <dbReference type="EMBL" id="ODM93096.1"/>
    </source>
</evidence>
<dbReference type="GO" id="GO:0006826">
    <property type="term" value="P:iron ion transport"/>
    <property type="evidence" value="ECO:0007669"/>
    <property type="project" value="UniProtKB-KW"/>
</dbReference>
<evidence type="ECO:0000256" key="10">
    <source>
        <dbReference type="ARBA" id="ARBA00023065"/>
    </source>
</evidence>
<evidence type="ECO:0000256" key="12">
    <source>
        <dbReference type="ARBA" id="ARBA00047990"/>
    </source>
</evidence>
<dbReference type="CDD" id="cd00503">
    <property type="entry name" value="Frataxin"/>
    <property type="match status" value="1"/>
</dbReference>
<keyword evidence="5" id="KW-0813">Transport</keyword>
<evidence type="ECO:0000313" key="14">
    <source>
        <dbReference type="Proteomes" id="UP000094527"/>
    </source>
</evidence>
<keyword evidence="14" id="KW-1185">Reference proteome</keyword>
<dbReference type="InterPro" id="IPR020895">
    <property type="entry name" value="Frataxin_CS"/>
</dbReference>
<reference evidence="13 14" key="1">
    <citation type="journal article" date="2016" name="Genome Biol. Evol.">
        <title>Gene Family Evolution Reflects Adaptation to Soil Environmental Stressors in the Genome of the Collembolan Orchesella cincta.</title>
        <authorList>
            <person name="Faddeeva-Vakhrusheva A."/>
            <person name="Derks M.F."/>
            <person name="Anvar S.Y."/>
            <person name="Agamennone V."/>
            <person name="Suring W."/>
            <person name="Smit S."/>
            <person name="van Straalen N.M."/>
            <person name="Roelofs D."/>
        </authorList>
    </citation>
    <scope>NUCLEOTIDE SEQUENCE [LARGE SCALE GENOMIC DNA]</scope>
    <source>
        <tissue evidence="13">Mixed pool</tissue>
    </source>
</reference>
<comment type="similarity">
    <text evidence="2">Belongs to the frataxin family.</text>
</comment>
<keyword evidence="9" id="KW-0408">Iron</keyword>
<dbReference type="GO" id="GO:0005739">
    <property type="term" value="C:mitochondrion"/>
    <property type="evidence" value="ECO:0007669"/>
    <property type="project" value="UniProtKB-SubCell"/>
</dbReference>
<dbReference type="InterPro" id="IPR002908">
    <property type="entry name" value="Frataxin/CyaY"/>
</dbReference>
<keyword evidence="6" id="KW-0410">Iron transport</keyword>
<proteinExistence type="inferred from homology"/>
<evidence type="ECO:0000256" key="3">
    <source>
        <dbReference type="ARBA" id="ARBA00013107"/>
    </source>
</evidence>
<comment type="subcellular location">
    <subcellularLocation>
        <location evidence="1">Mitochondrion</location>
    </subcellularLocation>
</comment>
<dbReference type="InterPro" id="IPR017789">
    <property type="entry name" value="Frataxin"/>
</dbReference>
<organism evidence="13 14">
    <name type="scientific">Orchesella cincta</name>
    <name type="common">Springtail</name>
    <name type="synonym">Podura cincta</name>
    <dbReference type="NCBI Taxonomy" id="48709"/>
    <lineage>
        <taxon>Eukaryota</taxon>
        <taxon>Metazoa</taxon>
        <taxon>Ecdysozoa</taxon>
        <taxon>Arthropoda</taxon>
        <taxon>Hexapoda</taxon>
        <taxon>Collembola</taxon>
        <taxon>Entomobryomorpha</taxon>
        <taxon>Entomobryoidea</taxon>
        <taxon>Orchesellidae</taxon>
        <taxon>Orchesellinae</taxon>
        <taxon>Orchesella</taxon>
    </lineage>
</organism>
<comment type="catalytic activity">
    <reaction evidence="12">
        <text>4 Fe(2+) + O2 + 4 H(+) = 4 Fe(3+) + 2 H2O</text>
        <dbReference type="Rhea" id="RHEA:11148"/>
        <dbReference type="ChEBI" id="CHEBI:15377"/>
        <dbReference type="ChEBI" id="CHEBI:15378"/>
        <dbReference type="ChEBI" id="CHEBI:15379"/>
        <dbReference type="ChEBI" id="CHEBI:29033"/>
        <dbReference type="ChEBI" id="CHEBI:29034"/>
        <dbReference type="EC" id="1.16.3.1"/>
    </reaction>
</comment>
<evidence type="ECO:0000256" key="6">
    <source>
        <dbReference type="ARBA" id="ARBA00022496"/>
    </source>
</evidence>
<dbReference type="PANTHER" id="PTHR16821">
    <property type="entry name" value="FRATAXIN"/>
    <property type="match status" value="1"/>
</dbReference>
<dbReference type="GO" id="GO:0004322">
    <property type="term" value="F:ferroxidase activity"/>
    <property type="evidence" value="ECO:0007669"/>
    <property type="project" value="UniProtKB-EC"/>
</dbReference>
<dbReference type="SMART" id="SM01219">
    <property type="entry name" value="Frataxin_Cyay"/>
    <property type="match status" value="1"/>
</dbReference>
<keyword evidence="8" id="KW-0560">Oxidoreductase</keyword>
<dbReference type="SUPFAM" id="SSF55387">
    <property type="entry name" value="Frataxin/Nqo15-like"/>
    <property type="match status" value="1"/>
</dbReference>
<dbReference type="AlphaFoldDB" id="A0A1D2MJ78"/>
<dbReference type="STRING" id="48709.A0A1D2MJ78"/>
<dbReference type="GO" id="GO:0034986">
    <property type="term" value="F:iron chaperone activity"/>
    <property type="evidence" value="ECO:0007669"/>
    <property type="project" value="TreeGrafter"/>
</dbReference>
<name>A0A1D2MJ78_ORCCI</name>
<keyword evidence="7" id="KW-0809">Transit peptide</keyword>
<dbReference type="Pfam" id="PF01491">
    <property type="entry name" value="Frataxin_Cyay"/>
    <property type="match status" value="1"/>
</dbReference>
<keyword evidence="4" id="KW-0409">Iron storage</keyword>
<comment type="caution">
    <text evidence="13">The sequence shown here is derived from an EMBL/GenBank/DDBJ whole genome shotgun (WGS) entry which is preliminary data.</text>
</comment>
<dbReference type="NCBIfam" id="TIGR03422">
    <property type="entry name" value="mito_frataxin"/>
    <property type="match status" value="1"/>
</dbReference>
<gene>
    <name evidence="13" type="ORF">Ocin01_13586</name>
</gene>
<dbReference type="GO" id="GO:0008199">
    <property type="term" value="F:ferric iron binding"/>
    <property type="evidence" value="ECO:0007669"/>
    <property type="project" value="InterPro"/>
</dbReference>
<protein>
    <recommendedName>
        <fullName evidence="3">ferroxidase</fullName>
        <ecNumber evidence="3">1.16.3.1</ecNumber>
    </recommendedName>
</protein>
<dbReference type="EMBL" id="LJIJ01001076">
    <property type="protein sequence ID" value="ODM93096.1"/>
    <property type="molecule type" value="Genomic_DNA"/>
</dbReference>
<dbReference type="InterPro" id="IPR036524">
    <property type="entry name" value="Frataxin/CyaY_sf"/>
</dbReference>
<dbReference type="GO" id="GO:0016226">
    <property type="term" value="P:iron-sulfur cluster assembly"/>
    <property type="evidence" value="ECO:0007669"/>
    <property type="project" value="InterPro"/>
</dbReference>
<dbReference type="OrthoDB" id="1897642at2759"/>
<evidence type="ECO:0000256" key="2">
    <source>
        <dbReference type="ARBA" id="ARBA00008183"/>
    </source>
</evidence>
<evidence type="ECO:0000256" key="4">
    <source>
        <dbReference type="ARBA" id="ARBA00022434"/>
    </source>
</evidence>
<dbReference type="Gene3D" id="3.30.920.10">
    <property type="entry name" value="Frataxin/CyaY"/>
    <property type="match status" value="1"/>
</dbReference>
<dbReference type="PANTHER" id="PTHR16821:SF2">
    <property type="entry name" value="FRATAXIN, MITOCHONDRIAL"/>
    <property type="match status" value="1"/>
</dbReference>
<dbReference type="PROSITE" id="PS01344">
    <property type="entry name" value="FRATAXIN_1"/>
    <property type="match status" value="1"/>
</dbReference>
<sequence>LTKHYLPFVKIFGPLGTFLLERRSRLGTDIGNRYFHIDQTNSFHTSTIPSSASNKAEQLLEPTNLSPNEYEVIAEDTLESLTTYFDEIVEKSTLEEADVSYGSGVLTIKLGPHGTYVINKQTPNKQIWLSSPSSGPKRYDFINKTWIYRHDGMSLYQLLNSEIPNLLQIRDIDFENHCSFGKAIAK</sequence>
<evidence type="ECO:0000256" key="9">
    <source>
        <dbReference type="ARBA" id="ARBA00023004"/>
    </source>
</evidence>
<evidence type="ECO:0000256" key="5">
    <source>
        <dbReference type="ARBA" id="ARBA00022448"/>
    </source>
</evidence>
<dbReference type="PRINTS" id="PR00904">
    <property type="entry name" value="FRATAXIN"/>
</dbReference>
<dbReference type="GO" id="GO:0006879">
    <property type="term" value="P:intracellular iron ion homeostasis"/>
    <property type="evidence" value="ECO:0007669"/>
    <property type="project" value="UniProtKB-KW"/>
</dbReference>
<evidence type="ECO:0000256" key="8">
    <source>
        <dbReference type="ARBA" id="ARBA00023002"/>
    </source>
</evidence>
<keyword evidence="10" id="KW-0406">Ion transport</keyword>
<evidence type="ECO:0000256" key="1">
    <source>
        <dbReference type="ARBA" id="ARBA00004173"/>
    </source>
</evidence>
<evidence type="ECO:0000256" key="11">
    <source>
        <dbReference type="ARBA" id="ARBA00023128"/>
    </source>
</evidence>
<dbReference type="OMA" id="CKIVNEC"/>
<keyword evidence="11" id="KW-0496">Mitochondrion</keyword>
<evidence type="ECO:0000256" key="7">
    <source>
        <dbReference type="ARBA" id="ARBA00022946"/>
    </source>
</evidence>